<feature type="transmembrane region" description="Helical" evidence="7">
    <location>
        <begin position="282"/>
        <end position="298"/>
    </location>
</feature>
<feature type="transmembrane region" description="Helical" evidence="7">
    <location>
        <begin position="7"/>
        <end position="30"/>
    </location>
</feature>
<organism evidence="9 10">
    <name type="scientific">Natronoarchaeum mannanilyticum</name>
    <dbReference type="NCBI Taxonomy" id="926360"/>
    <lineage>
        <taxon>Archaea</taxon>
        <taxon>Methanobacteriati</taxon>
        <taxon>Methanobacteriota</taxon>
        <taxon>Stenosarchaea group</taxon>
        <taxon>Halobacteria</taxon>
        <taxon>Halobacteriales</taxon>
        <taxon>Natronoarchaeaceae</taxon>
    </lineage>
</organism>
<keyword evidence="4 7" id="KW-1133">Transmembrane helix</keyword>
<evidence type="ECO:0000256" key="2">
    <source>
        <dbReference type="ARBA" id="ARBA00022475"/>
    </source>
</evidence>
<keyword evidence="10" id="KW-1185">Reference proteome</keyword>
<name>A0AAV3TBW5_9EURY</name>
<feature type="compositionally biased region" description="Acidic residues" evidence="6">
    <location>
        <begin position="193"/>
        <end position="204"/>
    </location>
</feature>
<evidence type="ECO:0000256" key="1">
    <source>
        <dbReference type="ARBA" id="ARBA00004651"/>
    </source>
</evidence>
<dbReference type="InterPro" id="IPR050189">
    <property type="entry name" value="MFS_Efflux_Transporters"/>
</dbReference>
<evidence type="ECO:0000256" key="6">
    <source>
        <dbReference type="SAM" id="MobiDB-lite"/>
    </source>
</evidence>
<reference evidence="9 10" key="1">
    <citation type="journal article" date="2019" name="Int. J. Syst. Evol. Microbiol.">
        <title>The Global Catalogue of Microorganisms (GCM) 10K type strain sequencing project: providing services to taxonomists for standard genome sequencing and annotation.</title>
        <authorList>
            <consortium name="The Broad Institute Genomics Platform"/>
            <consortium name="The Broad Institute Genome Sequencing Center for Infectious Disease"/>
            <person name="Wu L."/>
            <person name="Ma J."/>
        </authorList>
    </citation>
    <scope>NUCLEOTIDE SEQUENCE [LARGE SCALE GENOMIC DNA]</scope>
    <source>
        <strain evidence="9 10">JCM 16328</strain>
    </source>
</reference>
<evidence type="ECO:0000256" key="5">
    <source>
        <dbReference type="ARBA" id="ARBA00023136"/>
    </source>
</evidence>
<evidence type="ECO:0000259" key="8">
    <source>
        <dbReference type="PROSITE" id="PS50850"/>
    </source>
</evidence>
<dbReference type="PROSITE" id="PS50850">
    <property type="entry name" value="MFS"/>
    <property type="match status" value="1"/>
</dbReference>
<evidence type="ECO:0000256" key="7">
    <source>
        <dbReference type="SAM" id="Phobius"/>
    </source>
</evidence>
<dbReference type="InterPro" id="IPR011701">
    <property type="entry name" value="MFS"/>
</dbReference>
<dbReference type="PANTHER" id="PTHR43124">
    <property type="entry name" value="PURINE EFFLUX PUMP PBUE"/>
    <property type="match status" value="1"/>
</dbReference>
<feature type="transmembrane region" description="Helical" evidence="7">
    <location>
        <begin position="333"/>
        <end position="351"/>
    </location>
</feature>
<dbReference type="Proteomes" id="UP001500420">
    <property type="component" value="Unassembled WGS sequence"/>
</dbReference>
<feature type="transmembrane region" description="Helical" evidence="7">
    <location>
        <begin position="137"/>
        <end position="157"/>
    </location>
</feature>
<comment type="caution">
    <text evidence="9">The sequence shown here is derived from an EMBL/GenBank/DDBJ whole genome shotgun (WGS) entry which is preliminary data.</text>
</comment>
<comment type="subcellular location">
    <subcellularLocation>
        <location evidence="1">Cell membrane</location>
        <topology evidence="1">Multi-pass membrane protein</topology>
    </subcellularLocation>
</comment>
<accession>A0AAV3TBW5</accession>
<proteinExistence type="predicted"/>
<feature type="transmembrane region" description="Helical" evidence="7">
    <location>
        <begin position="74"/>
        <end position="92"/>
    </location>
</feature>
<dbReference type="InterPro" id="IPR036259">
    <property type="entry name" value="MFS_trans_sf"/>
</dbReference>
<feature type="transmembrane region" description="Helical" evidence="7">
    <location>
        <begin position="372"/>
        <end position="394"/>
    </location>
</feature>
<dbReference type="Pfam" id="PF07690">
    <property type="entry name" value="MFS_1"/>
    <property type="match status" value="1"/>
</dbReference>
<evidence type="ECO:0000256" key="4">
    <source>
        <dbReference type="ARBA" id="ARBA00022989"/>
    </source>
</evidence>
<dbReference type="Gene3D" id="1.20.1250.20">
    <property type="entry name" value="MFS general substrate transporter like domains"/>
    <property type="match status" value="1"/>
</dbReference>
<evidence type="ECO:0000256" key="3">
    <source>
        <dbReference type="ARBA" id="ARBA00022692"/>
    </source>
</evidence>
<gene>
    <name evidence="9" type="ORF">GCM10009020_28440</name>
</gene>
<feature type="region of interest" description="Disordered" evidence="6">
    <location>
        <begin position="193"/>
        <end position="216"/>
    </location>
</feature>
<keyword evidence="5 7" id="KW-0472">Membrane</keyword>
<dbReference type="PANTHER" id="PTHR43124:SF3">
    <property type="entry name" value="CHLORAMPHENICOL EFFLUX PUMP RV0191"/>
    <property type="match status" value="1"/>
</dbReference>
<feature type="transmembrane region" description="Helical" evidence="7">
    <location>
        <begin position="98"/>
        <end position="117"/>
    </location>
</feature>
<dbReference type="SUPFAM" id="SSF103473">
    <property type="entry name" value="MFS general substrate transporter"/>
    <property type="match status" value="1"/>
</dbReference>
<sequence length="427" mass="43210">MNSNDRAIVGLVVLGHAAVHTYELSIPVLVTVWLVEFGTTEAVIGGVVTAGYALFGLGAVPGGVLADRLGSRRLIAGCLAGMGGSFALLGLTPTAPTLGLVVIGLALVLWGAAASVYHPSGLSLISTGVEERGSAFAYHGMAGNVGIAFGPLATLLLLEVLPWRVVTLLLAAPAAIGVALALRIDVDETAAVDDEPDADAEPNADAEARPDGGSKADAVDSLPAFRRGTRELFVGPFVAIFAIVILSGLFYRGFLTFLPDILSGFAVFEPVGLAGTSFAPDRYVYVGILTVGVAGQYVGGKLTDRTRPEIGIAGGMTALAALAVAFLPASEAGIAAFLLVAALLGFFLFFVQPQYQAAVADATPAGQRGLSYGYTYLGVFGVGALGGGVAGAILTWGSAGALFAVLAAFAGTAAVVATLALRARSDE</sequence>
<keyword evidence="2" id="KW-1003">Cell membrane</keyword>
<feature type="compositionally biased region" description="Basic and acidic residues" evidence="6">
    <location>
        <begin position="206"/>
        <end position="216"/>
    </location>
</feature>
<dbReference type="InterPro" id="IPR020846">
    <property type="entry name" value="MFS_dom"/>
</dbReference>
<dbReference type="AlphaFoldDB" id="A0AAV3TBW5"/>
<feature type="transmembrane region" description="Helical" evidence="7">
    <location>
        <begin position="42"/>
        <end position="62"/>
    </location>
</feature>
<feature type="transmembrane region" description="Helical" evidence="7">
    <location>
        <begin position="232"/>
        <end position="251"/>
    </location>
</feature>
<dbReference type="GO" id="GO:0022857">
    <property type="term" value="F:transmembrane transporter activity"/>
    <property type="evidence" value="ECO:0007669"/>
    <property type="project" value="InterPro"/>
</dbReference>
<protein>
    <submittedName>
        <fullName evidence="9">MFS transporter</fullName>
    </submittedName>
</protein>
<dbReference type="RefSeq" id="WP_343774720.1">
    <property type="nucleotide sequence ID" value="NZ_BAAADV010000007.1"/>
</dbReference>
<feature type="transmembrane region" description="Helical" evidence="7">
    <location>
        <begin position="400"/>
        <end position="421"/>
    </location>
</feature>
<feature type="domain" description="Major facilitator superfamily (MFS) profile" evidence="8">
    <location>
        <begin position="1"/>
        <end position="425"/>
    </location>
</feature>
<feature type="transmembrane region" description="Helical" evidence="7">
    <location>
        <begin position="310"/>
        <end position="327"/>
    </location>
</feature>
<dbReference type="EMBL" id="BAAADV010000007">
    <property type="protein sequence ID" value="GAA0678444.1"/>
    <property type="molecule type" value="Genomic_DNA"/>
</dbReference>
<keyword evidence="3 7" id="KW-0812">Transmembrane</keyword>
<feature type="transmembrane region" description="Helical" evidence="7">
    <location>
        <begin position="163"/>
        <end position="182"/>
    </location>
</feature>
<evidence type="ECO:0000313" key="10">
    <source>
        <dbReference type="Proteomes" id="UP001500420"/>
    </source>
</evidence>
<evidence type="ECO:0000313" key="9">
    <source>
        <dbReference type="EMBL" id="GAA0678444.1"/>
    </source>
</evidence>
<dbReference type="GO" id="GO:0005886">
    <property type="term" value="C:plasma membrane"/>
    <property type="evidence" value="ECO:0007669"/>
    <property type="project" value="UniProtKB-SubCell"/>
</dbReference>